<reference evidence="2" key="2">
    <citation type="submission" date="2023-05" db="EMBL/GenBank/DDBJ databases">
        <authorList>
            <consortium name="Lawrence Berkeley National Laboratory"/>
            <person name="Steindorff A."/>
            <person name="Hensen N."/>
            <person name="Bonometti L."/>
            <person name="Westerberg I."/>
            <person name="Brannstrom I.O."/>
            <person name="Guillou S."/>
            <person name="Cros-Aarteil S."/>
            <person name="Calhoun S."/>
            <person name="Haridas S."/>
            <person name="Kuo A."/>
            <person name="Mondo S."/>
            <person name="Pangilinan J."/>
            <person name="Riley R."/>
            <person name="Labutti K."/>
            <person name="Andreopoulos B."/>
            <person name="Lipzen A."/>
            <person name="Chen C."/>
            <person name="Yanf M."/>
            <person name="Daum C."/>
            <person name="Ng V."/>
            <person name="Clum A."/>
            <person name="Ohm R."/>
            <person name="Martin F."/>
            <person name="Silar P."/>
            <person name="Natvig D."/>
            <person name="Lalanne C."/>
            <person name="Gautier V."/>
            <person name="Ament-Velasquez S.L."/>
            <person name="Kruys A."/>
            <person name="Hutchinson M.I."/>
            <person name="Powell A.J."/>
            <person name="Barry K."/>
            <person name="Miller A.N."/>
            <person name="Grigoriev I.V."/>
            <person name="Debuchy R."/>
            <person name="Gladieux P."/>
            <person name="Thoren M.H."/>
            <person name="Johannesson H."/>
        </authorList>
    </citation>
    <scope>NUCLEOTIDE SEQUENCE</scope>
    <source>
        <strain evidence="2">CBS 532.94</strain>
    </source>
</reference>
<dbReference type="Pfam" id="PF11927">
    <property type="entry name" value="HODM_asu-like"/>
    <property type="match status" value="2"/>
</dbReference>
<comment type="caution">
    <text evidence="2">The sequence shown here is derived from an EMBL/GenBank/DDBJ whole genome shotgun (WGS) entry which is preliminary data.</text>
</comment>
<protein>
    <submittedName>
        <fullName evidence="2">Uncharacterized protein</fullName>
    </submittedName>
</protein>
<keyword evidence="1" id="KW-1133">Transmembrane helix</keyword>
<evidence type="ECO:0000256" key="1">
    <source>
        <dbReference type="SAM" id="Phobius"/>
    </source>
</evidence>
<evidence type="ECO:0000313" key="3">
    <source>
        <dbReference type="Proteomes" id="UP001303760"/>
    </source>
</evidence>
<dbReference type="EMBL" id="MU860271">
    <property type="protein sequence ID" value="KAK4235397.1"/>
    <property type="molecule type" value="Genomic_DNA"/>
</dbReference>
<name>A0AAN7H8Q1_9PEZI</name>
<keyword evidence="1" id="KW-0812">Transmembrane</keyword>
<keyword evidence="3" id="KW-1185">Reference proteome</keyword>
<dbReference type="InterPro" id="IPR021848">
    <property type="entry name" value="HODM_asu-like"/>
</dbReference>
<keyword evidence="1" id="KW-0472">Membrane</keyword>
<dbReference type="AlphaFoldDB" id="A0AAN7H8Q1"/>
<sequence>MSFSLLSADMDLIRSALLAVVPVIVLLTAGLARRLISRQKKGNCVPNPPFLLQFPPSRRHVLAQLPKVEKCSQPAAIPAGVLSSHALPTTTEESNIRQHTLYTPTGFCTREIELLGRFPDYALLSGVPHPEPCSPTWDISKAVFRPFRPFRWKYHQHMALMKYDPNFWIELTRDYHATLSARQSLLRAHQSHILFQTPSPACDLAVRELMETLLQFLTRRYPRYFSLSHDATLFHNALLGTTTNLLTTPPLRVIFDHIPEDYALMLRDARDGRYRLRAAAVCSSVGWHIAQHRDKPLRAIHAGVPDAGRMAMSMDRWFARLPTDAPVARCSWSLEDWEVMFASPAVEAQPGREWSRGKLSGDGRERDGAVVFNFKAVLTRLEQLRDEPFVPALLGTVLREGKRELVEYKCEKHVRRVAMEALDSWAAEQVEHGIVPADWDVGALAESPSSRVGRRNGGSSKGLIKSIFQR</sequence>
<proteinExistence type="predicted"/>
<organism evidence="2 3">
    <name type="scientific">Achaetomium macrosporum</name>
    <dbReference type="NCBI Taxonomy" id="79813"/>
    <lineage>
        <taxon>Eukaryota</taxon>
        <taxon>Fungi</taxon>
        <taxon>Dikarya</taxon>
        <taxon>Ascomycota</taxon>
        <taxon>Pezizomycotina</taxon>
        <taxon>Sordariomycetes</taxon>
        <taxon>Sordariomycetidae</taxon>
        <taxon>Sordariales</taxon>
        <taxon>Chaetomiaceae</taxon>
        <taxon>Achaetomium</taxon>
    </lineage>
</organism>
<dbReference type="Proteomes" id="UP001303760">
    <property type="component" value="Unassembled WGS sequence"/>
</dbReference>
<evidence type="ECO:0000313" key="2">
    <source>
        <dbReference type="EMBL" id="KAK4235397.1"/>
    </source>
</evidence>
<feature type="transmembrane region" description="Helical" evidence="1">
    <location>
        <begin position="12"/>
        <end position="32"/>
    </location>
</feature>
<gene>
    <name evidence="2" type="ORF">C8A03DRAFT_46467</name>
</gene>
<reference evidence="2" key="1">
    <citation type="journal article" date="2023" name="Mol. Phylogenet. Evol.">
        <title>Genome-scale phylogeny and comparative genomics of the fungal order Sordariales.</title>
        <authorList>
            <person name="Hensen N."/>
            <person name="Bonometti L."/>
            <person name="Westerberg I."/>
            <person name="Brannstrom I.O."/>
            <person name="Guillou S."/>
            <person name="Cros-Aarteil S."/>
            <person name="Calhoun S."/>
            <person name="Haridas S."/>
            <person name="Kuo A."/>
            <person name="Mondo S."/>
            <person name="Pangilinan J."/>
            <person name="Riley R."/>
            <person name="LaButti K."/>
            <person name="Andreopoulos B."/>
            <person name="Lipzen A."/>
            <person name="Chen C."/>
            <person name="Yan M."/>
            <person name="Daum C."/>
            <person name="Ng V."/>
            <person name="Clum A."/>
            <person name="Steindorff A."/>
            <person name="Ohm R.A."/>
            <person name="Martin F."/>
            <person name="Silar P."/>
            <person name="Natvig D.O."/>
            <person name="Lalanne C."/>
            <person name="Gautier V."/>
            <person name="Ament-Velasquez S.L."/>
            <person name="Kruys A."/>
            <person name="Hutchinson M.I."/>
            <person name="Powell A.J."/>
            <person name="Barry K."/>
            <person name="Miller A.N."/>
            <person name="Grigoriev I.V."/>
            <person name="Debuchy R."/>
            <person name="Gladieux P."/>
            <person name="Hiltunen Thoren M."/>
            <person name="Johannesson H."/>
        </authorList>
    </citation>
    <scope>NUCLEOTIDE SEQUENCE</scope>
    <source>
        <strain evidence="2">CBS 532.94</strain>
    </source>
</reference>
<accession>A0AAN7H8Q1</accession>